<dbReference type="Proteomes" id="UP000265715">
    <property type="component" value="Unassembled WGS sequence"/>
</dbReference>
<dbReference type="GO" id="GO:0051920">
    <property type="term" value="F:peroxiredoxin activity"/>
    <property type="evidence" value="ECO:0007669"/>
    <property type="project" value="InterPro"/>
</dbReference>
<dbReference type="InterPro" id="IPR003779">
    <property type="entry name" value="CMD-like"/>
</dbReference>
<name>A0A399EGB6_9DEIN</name>
<dbReference type="RefSeq" id="WP_119315550.1">
    <property type="nucleotide sequence ID" value="NZ_QXDL01000109.1"/>
</dbReference>
<keyword evidence="3" id="KW-1185">Reference proteome</keyword>
<gene>
    <name evidence="2" type="ORF">Mterra_02532</name>
</gene>
<feature type="domain" description="Carboxymuconolactone decarboxylase-like" evidence="1">
    <location>
        <begin position="25"/>
        <end position="105"/>
    </location>
</feature>
<sequence length="116" mass="12940">MSVRRAIWGEKFEAIEQSLSEVDADLYGYIRDFAYEEVLAREGLDLKTRELLAITSLIALGSPKELATHLEGALLNGASEREIRETIIQSALFVGFPNALGAMKMFHALLRKRSEA</sequence>
<dbReference type="Pfam" id="PF02627">
    <property type="entry name" value="CMD"/>
    <property type="match status" value="1"/>
</dbReference>
<reference evidence="2 3" key="1">
    <citation type="submission" date="2018-08" db="EMBL/GenBank/DDBJ databases">
        <title>Meiothermus terrae DSM 26712 genome sequencing project.</title>
        <authorList>
            <person name="Da Costa M.S."/>
            <person name="Albuquerque L."/>
            <person name="Raposo P."/>
            <person name="Froufe H.J.C."/>
            <person name="Barroso C.S."/>
            <person name="Egas C."/>
        </authorList>
    </citation>
    <scope>NUCLEOTIDE SEQUENCE [LARGE SCALE GENOMIC DNA]</scope>
    <source>
        <strain evidence="2 3">DSM 26712</strain>
    </source>
</reference>
<dbReference type="InterPro" id="IPR052512">
    <property type="entry name" value="4CMD/NDH-1_regulator"/>
</dbReference>
<organism evidence="2 3">
    <name type="scientific">Calidithermus terrae</name>
    <dbReference type="NCBI Taxonomy" id="1408545"/>
    <lineage>
        <taxon>Bacteria</taxon>
        <taxon>Thermotogati</taxon>
        <taxon>Deinococcota</taxon>
        <taxon>Deinococci</taxon>
        <taxon>Thermales</taxon>
        <taxon>Thermaceae</taxon>
        <taxon>Calidithermus</taxon>
    </lineage>
</organism>
<comment type="caution">
    <text evidence="2">The sequence shown here is derived from an EMBL/GenBank/DDBJ whole genome shotgun (WGS) entry which is preliminary data.</text>
</comment>
<dbReference type="OrthoDB" id="9802489at2"/>
<dbReference type="EMBL" id="QXDL01000109">
    <property type="protein sequence ID" value="RIH82786.1"/>
    <property type="molecule type" value="Genomic_DNA"/>
</dbReference>
<dbReference type="PANTHER" id="PTHR33570:SF2">
    <property type="entry name" value="CARBOXYMUCONOLACTONE DECARBOXYLASE-LIKE DOMAIN-CONTAINING PROTEIN"/>
    <property type="match status" value="1"/>
</dbReference>
<dbReference type="InterPro" id="IPR029032">
    <property type="entry name" value="AhpD-like"/>
</dbReference>
<dbReference type="Gene3D" id="1.20.1290.10">
    <property type="entry name" value="AhpD-like"/>
    <property type="match status" value="1"/>
</dbReference>
<dbReference type="AlphaFoldDB" id="A0A399EGB6"/>
<evidence type="ECO:0000259" key="1">
    <source>
        <dbReference type="Pfam" id="PF02627"/>
    </source>
</evidence>
<dbReference type="PANTHER" id="PTHR33570">
    <property type="entry name" value="4-CARBOXYMUCONOLACTONE DECARBOXYLASE FAMILY PROTEIN"/>
    <property type="match status" value="1"/>
</dbReference>
<proteinExistence type="predicted"/>
<dbReference type="SUPFAM" id="SSF69118">
    <property type="entry name" value="AhpD-like"/>
    <property type="match status" value="1"/>
</dbReference>
<evidence type="ECO:0000313" key="3">
    <source>
        <dbReference type="Proteomes" id="UP000265715"/>
    </source>
</evidence>
<accession>A0A399EGB6</accession>
<protein>
    <submittedName>
        <fullName evidence="2">4-carboxymuconolactone decarboxylase</fullName>
    </submittedName>
</protein>
<evidence type="ECO:0000313" key="2">
    <source>
        <dbReference type="EMBL" id="RIH82786.1"/>
    </source>
</evidence>